<accession>A0ABT3XPU8</accession>
<dbReference type="SUPFAM" id="SSF52980">
    <property type="entry name" value="Restriction endonuclease-like"/>
    <property type="match status" value="1"/>
</dbReference>
<dbReference type="Proteomes" id="UP001073122">
    <property type="component" value="Unassembled WGS sequence"/>
</dbReference>
<dbReference type="InterPro" id="IPR011335">
    <property type="entry name" value="Restrct_endonuc-II-like"/>
</dbReference>
<sequence length="138" mass="16510">MKEFLTEINGFPIFKNYLENLPYNPKLKKLLSGKRKAGILSEVIFWKQVRARTFHKIDFDRQKIIGNYIVDFYVKNLGLVIEIDGWSHDNKEIYDEIRQTYLESLGLKIFRITDFDVKHNLSVVMRELEQFIIKNYGF</sequence>
<dbReference type="CDD" id="cd01038">
    <property type="entry name" value="Endonuclease_DUF559"/>
    <property type="match status" value="1"/>
</dbReference>
<dbReference type="RefSeq" id="WP_267264471.1">
    <property type="nucleotide sequence ID" value="NZ_JAOVZW010000003.1"/>
</dbReference>
<proteinExistence type="predicted"/>
<organism evidence="2 3">
    <name type="scientific">Chryseobacterium formosus</name>
    <dbReference type="NCBI Taxonomy" id="1537363"/>
    <lineage>
        <taxon>Bacteria</taxon>
        <taxon>Pseudomonadati</taxon>
        <taxon>Bacteroidota</taxon>
        <taxon>Flavobacteriia</taxon>
        <taxon>Flavobacteriales</taxon>
        <taxon>Weeksellaceae</taxon>
        <taxon>Chryseobacterium group</taxon>
        <taxon>Chryseobacterium</taxon>
    </lineage>
</organism>
<keyword evidence="2" id="KW-0378">Hydrolase</keyword>
<comment type="caution">
    <text evidence="2">The sequence shown here is derived from an EMBL/GenBank/DDBJ whole genome shotgun (WGS) entry which is preliminary data.</text>
</comment>
<feature type="domain" description="DUF559" evidence="1">
    <location>
        <begin position="35"/>
        <end position="131"/>
    </location>
</feature>
<dbReference type="InterPro" id="IPR007569">
    <property type="entry name" value="DUF559"/>
</dbReference>
<dbReference type="PANTHER" id="PTHR38590">
    <property type="entry name" value="BLL0828 PROTEIN"/>
    <property type="match status" value="1"/>
</dbReference>
<keyword evidence="2" id="KW-0255">Endonuclease</keyword>
<evidence type="ECO:0000313" key="3">
    <source>
        <dbReference type="Proteomes" id="UP001073122"/>
    </source>
</evidence>
<keyword evidence="3" id="KW-1185">Reference proteome</keyword>
<name>A0ABT3XPU8_9FLAO</name>
<dbReference type="PANTHER" id="PTHR38590:SF1">
    <property type="entry name" value="BLL0828 PROTEIN"/>
    <property type="match status" value="1"/>
</dbReference>
<evidence type="ECO:0000313" key="2">
    <source>
        <dbReference type="EMBL" id="MCX8523152.1"/>
    </source>
</evidence>
<dbReference type="EMBL" id="JAOVZW010000003">
    <property type="protein sequence ID" value="MCX8523152.1"/>
    <property type="molecule type" value="Genomic_DNA"/>
</dbReference>
<dbReference type="Pfam" id="PF04480">
    <property type="entry name" value="DUF559"/>
    <property type="match status" value="1"/>
</dbReference>
<evidence type="ECO:0000259" key="1">
    <source>
        <dbReference type="Pfam" id="PF04480"/>
    </source>
</evidence>
<protein>
    <submittedName>
        <fullName evidence="2">Endonuclease domain-containing protein</fullName>
    </submittedName>
</protein>
<dbReference type="GO" id="GO:0004519">
    <property type="term" value="F:endonuclease activity"/>
    <property type="evidence" value="ECO:0007669"/>
    <property type="project" value="UniProtKB-KW"/>
</dbReference>
<dbReference type="InterPro" id="IPR047216">
    <property type="entry name" value="Endonuclease_DUF559_bact"/>
</dbReference>
<keyword evidence="2" id="KW-0540">Nuclease</keyword>
<gene>
    <name evidence="2" type="ORF">OF897_04345</name>
</gene>
<reference evidence="2" key="1">
    <citation type="submission" date="2022-10" db="EMBL/GenBank/DDBJ databases">
        <title>Chryseobacterium sp. nov., a novel bacterial species.</title>
        <authorList>
            <person name="Cao Y."/>
        </authorList>
    </citation>
    <scope>NUCLEOTIDE SEQUENCE</scope>
    <source>
        <strain evidence="2">CCTCC AB2015118</strain>
    </source>
</reference>
<dbReference type="Gene3D" id="3.40.960.10">
    <property type="entry name" value="VSR Endonuclease"/>
    <property type="match status" value="1"/>
</dbReference>